<evidence type="ECO:0000256" key="2">
    <source>
        <dbReference type="ARBA" id="ARBA00022679"/>
    </source>
</evidence>
<dbReference type="Proteomes" id="UP001157017">
    <property type="component" value="Unassembled WGS sequence"/>
</dbReference>
<evidence type="ECO:0000256" key="5">
    <source>
        <dbReference type="ARBA" id="ARBA00022840"/>
    </source>
</evidence>
<keyword evidence="5" id="KW-0067">ATP-binding</keyword>
<sequence>MRTVSLACTHGLFTGPAIERLSARDDVTEVVTTNTVPQAGHYGLPHLEVRSVAPVFAEAISRIHLGESVSSLFSDVPTHG</sequence>
<accession>A0ABQ6JGF0</accession>
<evidence type="ECO:0000256" key="1">
    <source>
        <dbReference type="ARBA" id="ARBA00013247"/>
    </source>
</evidence>
<proteinExistence type="predicted"/>
<dbReference type="Pfam" id="PF14572">
    <property type="entry name" value="Pribosyl_synth"/>
    <property type="match status" value="1"/>
</dbReference>
<dbReference type="SUPFAM" id="SSF53271">
    <property type="entry name" value="PRTase-like"/>
    <property type="match status" value="1"/>
</dbReference>
<keyword evidence="3" id="KW-0547">Nucleotide-binding</keyword>
<evidence type="ECO:0000313" key="7">
    <source>
        <dbReference type="Proteomes" id="UP001157017"/>
    </source>
</evidence>
<evidence type="ECO:0000256" key="3">
    <source>
        <dbReference type="ARBA" id="ARBA00022741"/>
    </source>
</evidence>
<keyword evidence="2" id="KW-0808">Transferase</keyword>
<protein>
    <recommendedName>
        <fullName evidence="1">ribose-phosphate diphosphokinase</fullName>
        <ecNumber evidence="1">2.7.6.1</ecNumber>
    </recommendedName>
</protein>
<gene>
    <name evidence="6" type="ORF">GCM10025868_11650</name>
</gene>
<evidence type="ECO:0000313" key="6">
    <source>
        <dbReference type="EMBL" id="GMA85915.1"/>
    </source>
</evidence>
<organism evidence="6 7">
    <name type="scientific">Angustibacter aerolatus</name>
    <dbReference type="NCBI Taxonomy" id="1162965"/>
    <lineage>
        <taxon>Bacteria</taxon>
        <taxon>Bacillati</taxon>
        <taxon>Actinomycetota</taxon>
        <taxon>Actinomycetes</taxon>
        <taxon>Kineosporiales</taxon>
        <taxon>Kineosporiaceae</taxon>
    </lineage>
</organism>
<comment type="caution">
    <text evidence="6">The sequence shown here is derived from an EMBL/GenBank/DDBJ whole genome shotgun (WGS) entry which is preliminary data.</text>
</comment>
<name>A0ABQ6JGF0_9ACTN</name>
<reference evidence="7" key="1">
    <citation type="journal article" date="2019" name="Int. J. Syst. Evol. Microbiol.">
        <title>The Global Catalogue of Microorganisms (GCM) 10K type strain sequencing project: providing services to taxonomists for standard genome sequencing and annotation.</title>
        <authorList>
            <consortium name="The Broad Institute Genomics Platform"/>
            <consortium name="The Broad Institute Genome Sequencing Center for Infectious Disease"/>
            <person name="Wu L."/>
            <person name="Ma J."/>
        </authorList>
    </citation>
    <scope>NUCLEOTIDE SEQUENCE [LARGE SCALE GENOMIC DNA]</scope>
    <source>
        <strain evidence="7">NBRC 108730</strain>
    </source>
</reference>
<dbReference type="PANTHER" id="PTHR10210">
    <property type="entry name" value="RIBOSE-PHOSPHATE DIPHOSPHOKINASE FAMILY MEMBER"/>
    <property type="match status" value="1"/>
</dbReference>
<dbReference type="PANTHER" id="PTHR10210:SF32">
    <property type="entry name" value="RIBOSE-PHOSPHATE PYROPHOSPHOKINASE 2"/>
    <property type="match status" value="1"/>
</dbReference>
<keyword evidence="4" id="KW-0418">Kinase</keyword>
<evidence type="ECO:0000256" key="4">
    <source>
        <dbReference type="ARBA" id="ARBA00022777"/>
    </source>
</evidence>
<dbReference type="EC" id="2.7.6.1" evidence="1"/>
<dbReference type="Gene3D" id="3.40.50.2020">
    <property type="match status" value="1"/>
</dbReference>
<dbReference type="EMBL" id="BSUZ01000001">
    <property type="protein sequence ID" value="GMA85915.1"/>
    <property type="molecule type" value="Genomic_DNA"/>
</dbReference>
<dbReference type="InterPro" id="IPR005946">
    <property type="entry name" value="Rib-P_diPkinase"/>
</dbReference>
<keyword evidence="7" id="KW-1185">Reference proteome</keyword>
<dbReference type="InterPro" id="IPR029057">
    <property type="entry name" value="PRTase-like"/>
</dbReference>